<reference evidence="3" key="1">
    <citation type="journal article" date="2020" name="bioRxiv">
        <title>Comparative genomics of Chlamydomonas.</title>
        <authorList>
            <person name="Craig R.J."/>
            <person name="Hasan A.R."/>
            <person name="Ness R.W."/>
            <person name="Keightley P.D."/>
        </authorList>
    </citation>
    <scope>NUCLEOTIDE SEQUENCE</scope>
    <source>
        <strain evidence="3">CCAP 11/173</strain>
    </source>
</reference>
<feature type="region of interest" description="Disordered" evidence="1">
    <location>
        <begin position="1430"/>
        <end position="1451"/>
    </location>
</feature>
<feature type="compositionally biased region" description="Low complexity" evidence="1">
    <location>
        <begin position="401"/>
        <end position="417"/>
    </location>
</feature>
<feature type="compositionally biased region" description="Low complexity" evidence="1">
    <location>
        <begin position="1249"/>
        <end position="1258"/>
    </location>
</feature>
<dbReference type="InterPro" id="IPR011050">
    <property type="entry name" value="Pectin_lyase_fold/virulence"/>
</dbReference>
<feature type="compositionally biased region" description="Low complexity" evidence="1">
    <location>
        <begin position="1805"/>
        <end position="1816"/>
    </location>
</feature>
<feature type="compositionally biased region" description="Low complexity" evidence="1">
    <location>
        <begin position="3052"/>
        <end position="3061"/>
    </location>
</feature>
<keyword evidence="2" id="KW-0472">Membrane</keyword>
<feature type="region of interest" description="Disordered" evidence="1">
    <location>
        <begin position="1949"/>
        <end position="1988"/>
    </location>
</feature>
<feature type="transmembrane region" description="Helical" evidence="2">
    <location>
        <begin position="3207"/>
        <end position="3232"/>
    </location>
</feature>
<feature type="compositionally biased region" description="Low complexity" evidence="1">
    <location>
        <begin position="695"/>
        <end position="704"/>
    </location>
</feature>
<evidence type="ECO:0008006" key="5">
    <source>
        <dbReference type="Google" id="ProtNLM"/>
    </source>
</evidence>
<feature type="compositionally biased region" description="Low complexity" evidence="1">
    <location>
        <begin position="2817"/>
        <end position="2833"/>
    </location>
</feature>
<feature type="region of interest" description="Disordered" evidence="1">
    <location>
        <begin position="2488"/>
        <end position="2544"/>
    </location>
</feature>
<feature type="compositionally biased region" description="Low complexity" evidence="1">
    <location>
        <begin position="3080"/>
        <end position="3089"/>
    </location>
</feature>
<feature type="transmembrane region" description="Helical" evidence="2">
    <location>
        <begin position="3478"/>
        <end position="3504"/>
    </location>
</feature>
<keyword evidence="2" id="KW-0812">Transmembrane</keyword>
<feature type="region of interest" description="Disordered" evidence="1">
    <location>
        <begin position="3052"/>
        <end position="3114"/>
    </location>
</feature>
<feature type="region of interest" description="Disordered" evidence="1">
    <location>
        <begin position="899"/>
        <end position="920"/>
    </location>
</feature>
<feature type="compositionally biased region" description="Pro residues" evidence="1">
    <location>
        <begin position="279"/>
        <end position="298"/>
    </location>
</feature>
<dbReference type="OrthoDB" id="10682973at2759"/>
<feature type="compositionally biased region" description="Pro residues" evidence="1">
    <location>
        <begin position="386"/>
        <end position="400"/>
    </location>
</feature>
<evidence type="ECO:0000313" key="3">
    <source>
        <dbReference type="EMBL" id="KAG2445348.1"/>
    </source>
</evidence>
<feature type="compositionally biased region" description="Low complexity" evidence="1">
    <location>
        <begin position="2585"/>
        <end position="2601"/>
    </location>
</feature>
<feature type="region of interest" description="Disordered" evidence="1">
    <location>
        <begin position="1805"/>
        <end position="1847"/>
    </location>
</feature>
<feature type="compositionally biased region" description="Gly residues" evidence="1">
    <location>
        <begin position="3090"/>
        <end position="3110"/>
    </location>
</feature>
<dbReference type="PANTHER" id="PTHR11319">
    <property type="entry name" value="G PROTEIN-COUPLED RECEPTOR-RELATED"/>
    <property type="match status" value="1"/>
</dbReference>
<feature type="compositionally biased region" description="Gly residues" evidence="1">
    <location>
        <begin position="1835"/>
        <end position="1847"/>
    </location>
</feature>
<feature type="region of interest" description="Disordered" evidence="1">
    <location>
        <begin position="2810"/>
        <end position="2833"/>
    </location>
</feature>
<feature type="transmembrane region" description="Helical" evidence="2">
    <location>
        <begin position="3454"/>
        <end position="3472"/>
    </location>
</feature>
<feature type="region of interest" description="Disordered" evidence="1">
    <location>
        <begin position="2563"/>
        <end position="2700"/>
    </location>
</feature>
<evidence type="ECO:0000256" key="1">
    <source>
        <dbReference type="SAM" id="MobiDB-lite"/>
    </source>
</evidence>
<accession>A0A835WDH2</accession>
<dbReference type="SUPFAM" id="SSF51126">
    <property type="entry name" value="Pectin lyase-like"/>
    <property type="match status" value="2"/>
</dbReference>
<feature type="compositionally biased region" description="Basic and acidic residues" evidence="1">
    <location>
        <begin position="2488"/>
        <end position="2516"/>
    </location>
</feature>
<name>A0A835WDH2_9CHLO</name>
<dbReference type="EMBL" id="JAEHOD010000027">
    <property type="protein sequence ID" value="KAG2445348.1"/>
    <property type="molecule type" value="Genomic_DNA"/>
</dbReference>
<feature type="compositionally biased region" description="Low complexity" evidence="1">
    <location>
        <begin position="901"/>
        <end position="918"/>
    </location>
</feature>
<comment type="caution">
    <text evidence="3">The sequence shown here is derived from an EMBL/GenBank/DDBJ whole genome shotgun (WGS) entry which is preliminary data.</text>
</comment>
<keyword evidence="2" id="KW-1133">Transmembrane helix</keyword>
<feature type="region of interest" description="Disordered" evidence="1">
    <location>
        <begin position="2417"/>
        <end position="2459"/>
    </location>
</feature>
<sequence length="3582" mass="355447">MEAGSLFVIKAKQVSLLNCTFGHNSALSDGGAANLQGIEELLLQDCRFDANNASSLSAIADYGDLRTGGALYLTEVTNLSLRRCHFERNTAGTGGALGLAGTYSVKRGSIEDSVFVDNLSWNSGGAVNLAVLGDPAAGSVNTSAGAVAAAAAAASVSFRNVNFTRNIAYAGTPASEAAASAAAMQACSAGSAGVGAGAGGGAIRITSLTQAAQAGGGGGGGGLVALTECRFDSNSAPLGGAVMASGVGLLLTGCGFEGNVAQLHGGALHVVSDGVVQRPQPPAAPQPAAATPPPPEDSPMPYAASPPGDAGGTGASPPFEGQSVTAEPPAAPEPADHSSGSGGGYGGGGSYGGGGGGDGSYGAAYGSGSYMSDELRPPHGLDSMPPAIPPPPEAPPPSGPPGAAAVTPAGAAVPPGGRDAEAPPLGGDIRLGAQPPAAAGDIGLAEPPMSAAGARRGTRSLATGSPRDKDLWRVRRRLHATGAALSQPASWEVGGANAATAAATAVLQPMLWLGNCRFERNTASRGEGGAGYVRGMGSVLSHGNLFANHEAGSDGGALSIDATGCTALVGDAYRANTAGGFGAAVALGGPQPAASASTGNASSAVWGCQAEAIGSAGAFAVAGTAAVLQGVSATGNRARYAGGAVFLNPSLPAVYDVRNLTAARNTAGDSGGGAIYVTGSRYSSSQGESEGGGSSNSSAASKPSRFTPEDVLVVLKQSSFTGNANTGALGGAVLVDVSSSGRRGSSSSTATADARGGRRRVQLLVADTAFVSNYASATTQGGSGGAVALFGPSGLVCERCVFERNAADLHGGAIYSLACPGSVALAGGTRLLRNAAGESGGGVAVAGCQAVTVHKALLQGNCGGGQGGGIAATCTGGAAVAAAGNALYGQQVTWAEAAAGDTPSSGSTDSSSSNSGSNRTAEARTCPWLSVIDSTLAGNQLGDCASVVLSGDGGSSRQQQQQQQQQCSLGGSQAGGGLFAQGSGVDVRIEGSVFDSNGAGDCGFGGGMAIRGALSVAASNSTFTRNAASVHGAGMSVAATPAVLLTGVTAAGNAAQQFGGGGFLDSCGLVLVADGSSFVGNRAGAGGAGLYVYGAATAAAVATPAAAAAVAPSVAAARRAMQLLLAAAADDEGGAGASSAAAMDAATNSRRALAAGQPGDNTGTTAVVALITNSSFLANRVSAASPSAGTAGGAVQFSGAVAAAIHATRLSRNVVDAGGGAIATSSPSQQGGKQFPAGECPRREDSSNATAAGAASAGPLPPPPDAVVRARASGAALGQELQRWAQAVTDLQQPPLPSSGSLSLEASDMMSSAAEQAATSAAAAAAVAAAVWARSLRSLSALAAGSCWRTHVVLPRLFRNGALAGGGAFWSSKPFTLKVDCGAAVVNSSRPQERTSTAALVAEDAGLAARLDLPGSEWLSQAEASVCPVDAADSDPMTSDPAAGGGDDIGNSRSILPPARLLLTSAARQPFVSSGGAAAASGAATSLTAHGAPALLPASSLRGSLESVVLGASIPSPTAASATAAAAANAATADGTSQASSPSSAAVASMCQALSATPLLAPGSGGGAAQAMRQVLQAYGSLWGSPLEQVLTEQQQLKAAAESGGSTSSSGGGGGALPPALLFPSSAVVDIQVAVLDALDYVVTDYPGLFVRVTAERLSNSSSSSSNEASMMPVLLGSTIAPVSCGLALLQGLRLRALPGRYVLAFSLQGAGGGTASGSQQVTGQNPVADTRLVVEVPPCSAGEVPRDGRQLCDPCPSNLYLLTSYDSRNTPLPYSRAAAAYATAAAAAVASGLQLQLQLLQPPPVANSSQQSALGSGSGGEETDLSAPRSGGSSVDGGGDTVSGGGGGDLMPGVCQLCPEHADCSHGGPIILPQPGFWHSAHNSTVFHGCPNSEACRQSDDPDQQTELQSRLLTCQAQWYGSLDPGQLVYDVVGSWLASYVQHVLAGGDQQQQQQHTPPPLETAGGDAGSGSGIHSSSTNSSGDASSPVGLCTWAPASAAAAQAAATASAAVSATGGSDKAPLLQPPAGAATGPSSASASAAAPVVLQGTSCRELARSLCLAAVDLDRLTDALLASASSAADLSAALASIASSGIHQPRAAAVPAVPAAPPSQQQQLSRAQLRELVGSSLQEIGVGDYMAAQCTEGYEGPLCANCNPGFYATSDFECNRCASPGASVALALATYLLTLSIVLLAAASTFREGHIAGDDYPAVELLKVTIVHVQFFIIITRLNIDWPTPISGLRTSLSQLTGVQMVVTFSPRCLLPGASHAAGARIDLAYTLALPAVITASAMLLWLARRFVCIRLLRANGRAARCSNRCWLFRTLLPPPAIHAAASGALLYSQVQQQQQQQQPVRAMGPPALCTAAVGASGAAAGGVTAVISDVGGGADASSGGIGPETAGATSWRHTAVATPAMSAVPLGDTATPPTRSYGPGQEPTRADDAVSRASAHQPSGAPSALASASLLVENQQSATTAPAAAMNARVHMDAPQRSESFREAGERSRGGNSRSGRDRAPAIDGRGPQQSRPHVYRQRPVATAQAGQSGWQSPFAYVELELSSAAASSVGGRSSGGGSAAGGVDPARISGSSASASDHAGVSSGAEESDPALRAAGSVGRLAMRRRKVAGRSRLQGASSTGMQGAAGGPAAAGNAATAGVEGSVDMQHPHPPQGRHAGREAQRHYFRRSRSRSQQVGDAPTGSAAAVLDHCSTTAAGGLQVKQHSLPAPVAPSSSQQLQPQSQPLAGWSLRSLGPPAAGAATGPAAAAAAADAARATSLTLSAAATERTSGPASIGAPSTSRGGWLLRRFLARSGRRGKHTAPSAAAPAPAAPAGVAATTAHGPPYATTTVFSAAVVSPAPAPVPQQQPSWPGATGFEASGYINHATHPAHTAAPGAWGFTPQPPHAATQHHTVWGGGPTVHAGHQHQHQHDHHAAAQTIHSPLSSGAATHPYALHPLPTAALGPHTPPPPPQPSAWEAGPPFHHSGAAAVGHSYLVAAHSDPLIAAWPAAVAGVTADSAHLALPPQPYPSQPYSTGSHMTVATAIAATAAVSGAASGGLPASQADSITPGQNVSHQQHPPLPAGGNAALNSGGAAGGGSSVGNGGTSNSGGGAPPFPPEAEARPLLLRKISVWELDQLLGLPQQLFVVLVVSVFVLYPGMVQAALSVFSCFLLDDGVSGPYPETQQVTWRYGYWLKDLNTRCYAGSHATMLVPVGVVATVVYVLLPPVVSLLLLWRDVGPFLGPPGKRRGLQALLASARSAASYCCCCYGCMGVEQAGATAARSAAGASCPPPLPLPQQQQQQHQQQQQQLQLQQVLWSVQPTPAVAGEGNDPTLTGTHSLCKQSVDSAGAGVGAGQQASWRGGPADRGALDDDPYAAVPLRMRLLYGFLFMRYKPLLYFWECVALLQATSLVVIDVFGRTLTPAHQALLLLVGLMLLSATGMLLQPARKSLLTKVEALSLVTLGITVALGLFFVDDNIRPGAALAMGVIIVTLNCIVLLTLLCMVLRGYWGAVLRVGSAVLRWVWQWCRCVVLAAPPGSSKAAAAPQKGWGAGGGGGFLKYDRGVPLYGRQCAAAPERRAGEVA</sequence>
<feature type="region of interest" description="Disordered" evidence="1">
    <location>
        <begin position="2721"/>
        <end position="2747"/>
    </location>
</feature>
<dbReference type="PANTHER" id="PTHR11319:SF35">
    <property type="entry name" value="OUTER MEMBRANE PROTEIN PMPC-RELATED"/>
    <property type="match status" value="1"/>
</dbReference>
<organism evidence="3 4">
    <name type="scientific">Chlamydomonas schloesseri</name>
    <dbReference type="NCBI Taxonomy" id="2026947"/>
    <lineage>
        <taxon>Eukaryota</taxon>
        <taxon>Viridiplantae</taxon>
        <taxon>Chlorophyta</taxon>
        <taxon>core chlorophytes</taxon>
        <taxon>Chlorophyceae</taxon>
        <taxon>CS clade</taxon>
        <taxon>Chlamydomonadales</taxon>
        <taxon>Chlamydomonadaceae</taxon>
        <taxon>Chlamydomonas</taxon>
    </lineage>
</organism>
<evidence type="ECO:0000256" key="2">
    <source>
        <dbReference type="SAM" id="Phobius"/>
    </source>
</evidence>
<feature type="transmembrane region" description="Helical" evidence="2">
    <location>
        <begin position="3394"/>
        <end position="3416"/>
    </location>
</feature>
<keyword evidence="4" id="KW-1185">Reference proteome</keyword>
<feature type="transmembrane region" description="Helical" evidence="2">
    <location>
        <begin position="2178"/>
        <end position="2200"/>
    </location>
</feature>
<feature type="transmembrane region" description="Helical" evidence="2">
    <location>
        <begin position="2278"/>
        <end position="2298"/>
    </location>
</feature>
<feature type="region of interest" description="Disordered" evidence="1">
    <location>
        <begin position="1221"/>
        <end position="1267"/>
    </location>
</feature>
<evidence type="ECO:0000313" key="4">
    <source>
        <dbReference type="Proteomes" id="UP000613740"/>
    </source>
</evidence>
<feature type="region of interest" description="Disordered" evidence="1">
    <location>
        <begin position="682"/>
        <end position="704"/>
    </location>
</feature>
<feature type="compositionally biased region" description="Low complexity" evidence="1">
    <location>
        <begin position="2644"/>
        <end position="2658"/>
    </location>
</feature>
<feature type="compositionally biased region" description="Polar residues" evidence="1">
    <location>
        <begin position="1223"/>
        <end position="1232"/>
    </location>
</feature>
<gene>
    <name evidence="3" type="ORF">HYH02_008813</name>
</gene>
<proteinExistence type="predicted"/>
<feature type="compositionally biased region" description="Polar residues" evidence="1">
    <location>
        <begin position="3062"/>
        <end position="3074"/>
    </location>
</feature>
<feature type="compositionally biased region" description="Low complexity" evidence="1">
    <location>
        <begin position="1974"/>
        <end position="1988"/>
    </location>
</feature>
<feature type="region of interest" description="Disordered" evidence="1">
    <location>
        <begin position="277"/>
        <end position="346"/>
    </location>
</feature>
<feature type="region of interest" description="Disordered" evidence="1">
    <location>
        <begin position="372"/>
        <end position="468"/>
    </location>
</feature>
<dbReference type="Proteomes" id="UP000613740">
    <property type="component" value="Unassembled WGS sequence"/>
</dbReference>
<protein>
    <recommendedName>
        <fullName evidence="5">Right handed beta helix domain-containing protein</fullName>
    </recommendedName>
</protein>
<feature type="transmembrane region" description="Helical" evidence="2">
    <location>
        <begin position="3422"/>
        <end position="3442"/>
    </location>
</feature>